<dbReference type="RefSeq" id="WP_190299734.1">
    <property type="nucleotide sequence ID" value="NZ_CP061173.1"/>
</dbReference>
<organism evidence="1 2">
    <name type="scientific">Paenibacillus peoriae</name>
    <dbReference type="NCBI Taxonomy" id="59893"/>
    <lineage>
        <taxon>Bacteria</taxon>
        <taxon>Bacillati</taxon>
        <taxon>Bacillota</taxon>
        <taxon>Bacilli</taxon>
        <taxon>Bacillales</taxon>
        <taxon>Paenibacillaceae</taxon>
        <taxon>Paenibacillus</taxon>
    </lineage>
</organism>
<evidence type="ECO:0000313" key="1">
    <source>
        <dbReference type="EMBL" id="QNR70427.1"/>
    </source>
</evidence>
<proteinExistence type="predicted"/>
<accession>A0A7H0YH69</accession>
<dbReference type="Proteomes" id="UP000516384">
    <property type="component" value="Plasmid pPlas1"/>
</dbReference>
<geneLocation type="plasmid" evidence="1 2">
    <name>pPlas1</name>
</geneLocation>
<name>A0A7H0YH69_9BACL</name>
<dbReference type="AlphaFoldDB" id="A0A7H0YH69"/>
<evidence type="ECO:0000313" key="2">
    <source>
        <dbReference type="Proteomes" id="UP000516384"/>
    </source>
</evidence>
<keyword evidence="1" id="KW-0614">Plasmid</keyword>
<reference evidence="1 2" key="1">
    <citation type="submission" date="2020-09" db="EMBL/GenBank/DDBJ databases">
        <title>Characterization of Paenibacillus peoriae strain ZF390 with broad-spectrum antimicrobial activity as a potential biocontrol agent.</title>
        <authorList>
            <person name="Li L."/>
            <person name="Zhao Y."/>
            <person name="Li B."/>
            <person name="Xie X."/>
        </authorList>
    </citation>
    <scope>NUCLEOTIDE SEQUENCE [LARGE SCALE GENOMIC DNA]</scope>
    <source>
        <strain evidence="1 2">ZF390</strain>
        <plasmid evidence="1 2">pPlas1</plasmid>
    </source>
</reference>
<protein>
    <recommendedName>
        <fullName evidence="3">DUF3168 domain-containing protein</fullName>
    </recommendedName>
</protein>
<evidence type="ECO:0008006" key="3">
    <source>
        <dbReference type="Google" id="ProtNLM"/>
    </source>
</evidence>
<dbReference type="EMBL" id="CP061173">
    <property type="protein sequence ID" value="QNR70427.1"/>
    <property type="molecule type" value="Genomic_DNA"/>
</dbReference>
<sequence>MALIRMSDLYAQIHTVLREDKILQDLMGLDGSLLQAAIRIQKRRKPTGDIQGNLPLISFYTDPGMREEENYLVYHSPFFFDIYVQDGDEEKAVEIADRINDLFDEKFLAIPCGSSLRSEFVTMGEMETDRENTYKFFTHVLFNTAIEG</sequence>
<gene>
    <name evidence="1" type="ORF">IAQ67_28335</name>
</gene>